<gene>
    <name evidence="1" type="ORF">SAMN04488692_10214</name>
</gene>
<dbReference type="Proteomes" id="UP000199476">
    <property type="component" value="Unassembled WGS sequence"/>
</dbReference>
<accession>A0A1G9HRL1</accession>
<organism evidence="1 2">
    <name type="scientific">Halarsenatibacter silvermanii</name>
    <dbReference type="NCBI Taxonomy" id="321763"/>
    <lineage>
        <taxon>Bacteria</taxon>
        <taxon>Bacillati</taxon>
        <taxon>Bacillota</taxon>
        <taxon>Clostridia</taxon>
        <taxon>Halanaerobiales</taxon>
        <taxon>Halarsenatibacteraceae</taxon>
        <taxon>Halarsenatibacter</taxon>
    </lineage>
</organism>
<evidence type="ECO:0000313" key="1">
    <source>
        <dbReference type="EMBL" id="SDL15492.1"/>
    </source>
</evidence>
<sequence length="154" mass="17146">MKWIRTIGDLEELEEKEDLPGEMLSQMRGLLESMHETHGGEENLEDFDLWWGTGGPMALLTGEDFDSGGCLVTGELGLDPGRRLSENSAEFVEEHESYGGKKFFRLAYVVDNDNCLTVFLTGDAPDEKTESWLEERALLDAKSLGEEAPGDVPF</sequence>
<dbReference type="EMBL" id="FNGO01000002">
    <property type="protein sequence ID" value="SDL15492.1"/>
    <property type="molecule type" value="Genomic_DNA"/>
</dbReference>
<reference evidence="1 2" key="1">
    <citation type="submission" date="2016-10" db="EMBL/GenBank/DDBJ databases">
        <authorList>
            <person name="de Groot N.N."/>
        </authorList>
    </citation>
    <scope>NUCLEOTIDE SEQUENCE [LARGE SCALE GENOMIC DNA]</scope>
    <source>
        <strain evidence="1 2">SLAS-1</strain>
    </source>
</reference>
<keyword evidence="2" id="KW-1185">Reference proteome</keyword>
<dbReference type="RefSeq" id="WP_089757813.1">
    <property type="nucleotide sequence ID" value="NZ_FNGO01000002.1"/>
</dbReference>
<dbReference type="STRING" id="321763.SAMN04488692_10214"/>
<dbReference type="AlphaFoldDB" id="A0A1G9HRL1"/>
<name>A0A1G9HRL1_9FIRM</name>
<evidence type="ECO:0000313" key="2">
    <source>
        <dbReference type="Proteomes" id="UP000199476"/>
    </source>
</evidence>
<proteinExistence type="predicted"/>
<protein>
    <submittedName>
        <fullName evidence="1">Uncharacterized protein</fullName>
    </submittedName>
</protein>